<dbReference type="EnsemblPlants" id="KQL09262">
    <property type="protein sequence ID" value="KQL09262"/>
    <property type="gene ID" value="SETIT_007826mg"/>
</dbReference>
<dbReference type="PANTHER" id="PTHR45085:SF4">
    <property type="entry name" value="OS05G0500700 PROTEIN"/>
    <property type="match status" value="1"/>
</dbReference>
<dbReference type="OMA" id="PCGVEQR"/>
<evidence type="ECO:0000313" key="3">
    <source>
        <dbReference type="Proteomes" id="UP000004995"/>
    </source>
</evidence>
<dbReference type="SUPFAM" id="SSF53335">
    <property type="entry name" value="S-adenosyl-L-methionine-dependent methyltransferases"/>
    <property type="match status" value="1"/>
</dbReference>
<sequence length="216" mass="23063">MEEVDLRLDVAATTAEASSPARHSQRQAAQKPVKDSPGSYTSCTTHPPSCFPASHSLALTLSLAPFPHTSCDVASCRMVLSDRRLAKRRASSRWHRCISALAASVFPPLHGLGFLTAPSRVLCLAVGAGHAVDALRSTRVVDVIGTDLVDFPPLVHCVDPHRLPFSNAAFDLVFSDDPSAISSAEGEGPCGVEQRREEGRRGGRRVVGSRGKIIFS</sequence>
<accession>K3Y0W5</accession>
<dbReference type="eggNOG" id="ENOG502R2IK">
    <property type="taxonomic scope" value="Eukaryota"/>
</dbReference>
<dbReference type="STRING" id="4555.K3Y0W5"/>
<dbReference type="PANTHER" id="PTHR45085">
    <property type="entry name" value="F21J9.14"/>
    <property type="match status" value="1"/>
</dbReference>
<dbReference type="InParanoid" id="K3Y0W5"/>
<dbReference type="Proteomes" id="UP000004995">
    <property type="component" value="Unassembled WGS sequence"/>
</dbReference>
<dbReference type="Gramene" id="KQL09262">
    <property type="protein sequence ID" value="KQL09262"/>
    <property type="gene ID" value="SETIT_007826mg"/>
</dbReference>
<dbReference type="AlphaFoldDB" id="K3Y0W5"/>
<dbReference type="HOGENOM" id="CLU_1279556_0_0_1"/>
<evidence type="ECO:0008006" key="4">
    <source>
        <dbReference type="Google" id="ProtNLM"/>
    </source>
</evidence>
<dbReference type="InterPro" id="IPR029063">
    <property type="entry name" value="SAM-dependent_MTases_sf"/>
</dbReference>
<keyword evidence="3" id="KW-1185">Reference proteome</keyword>
<reference evidence="3" key="1">
    <citation type="journal article" date="2012" name="Nat. Biotechnol.">
        <title>Reference genome sequence of the model plant Setaria.</title>
        <authorList>
            <person name="Bennetzen J.L."/>
            <person name="Schmutz J."/>
            <person name="Wang H."/>
            <person name="Percifield R."/>
            <person name="Hawkins J."/>
            <person name="Pontaroli A.C."/>
            <person name="Estep M."/>
            <person name="Feng L."/>
            <person name="Vaughn J.N."/>
            <person name="Grimwood J."/>
            <person name="Jenkins J."/>
            <person name="Barry K."/>
            <person name="Lindquist E."/>
            <person name="Hellsten U."/>
            <person name="Deshpande S."/>
            <person name="Wang X."/>
            <person name="Wu X."/>
            <person name="Mitros T."/>
            <person name="Triplett J."/>
            <person name="Yang X."/>
            <person name="Ye C.Y."/>
            <person name="Mauro-Herrera M."/>
            <person name="Wang L."/>
            <person name="Li P."/>
            <person name="Sharma M."/>
            <person name="Sharma R."/>
            <person name="Ronald P.C."/>
            <person name="Panaud O."/>
            <person name="Kellogg E.A."/>
            <person name="Brutnell T.P."/>
            <person name="Doust A.N."/>
            <person name="Tuskan G.A."/>
            <person name="Rokhsar D."/>
            <person name="Devos K.M."/>
        </authorList>
    </citation>
    <scope>NUCLEOTIDE SEQUENCE [LARGE SCALE GENOMIC DNA]</scope>
    <source>
        <strain evidence="3">cv. Yugu1</strain>
    </source>
</reference>
<feature type="region of interest" description="Disordered" evidence="1">
    <location>
        <begin position="11"/>
        <end position="40"/>
    </location>
</feature>
<reference evidence="2" key="2">
    <citation type="submission" date="2018-08" db="UniProtKB">
        <authorList>
            <consortium name="EnsemblPlants"/>
        </authorList>
    </citation>
    <scope>IDENTIFICATION</scope>
    <source>
        <strain evidence="2">Yugu1</strain>
    </source>
</reference>
<name>K3Y0W5_SETIT</name>
<organism evidence="2 3">
    <name type="scientific">Setaria italica</name>
    <name type="common">Foxtail millet</name>
    <name type="synonym">Panicum italicum</name>
    <dbReference type="NCBI Taxonomy" id="4555"/>
    <lineage>
        <taxon>Eukaryota</taxon>
        <taxon>Viridiplantae</taxon>
        <taxon>Streptophyta</taxon>
        <taxon>Embryophyta</taxon>
        <taxon>Tracheophyta</taxon>
        <taxon>Spermatophyta</taxon>
        <taxon>Magnoliopsida</taxon>
        <taxon>Liliopsida</taxon>
        <taxon>Poales</taxon>
        <taxon>Poaceae</taxon>
        <taxon>PACMAD clade</taxon>
        <taxon>Panicoideae</taxon>
        <taxon>Panicodae</taxon>
        <taxon>Paniceae</taxon>
        <taxon>Cenchrinae</taxon>
        <taxon>Setaria</taxon>
    </lineage>
</organism>
<evidence type="ECO:0000313" key="2">
    <source>
        <dbReference type="EnsemblPlants" id="KQL09262"/>
    </source>
</evidence>
<proteinExistence type="predicted"/>
<feature type="region of interest" description="Disordered" evidence="1">
    <location>
        <begin position="181"/>
        <end position="202"/>
    </location>
</feature>
<dbReference type="EMBL" id="AGNK02002195">
    <property type="status" value="NOT_ANNOTATED_CDS"/>
    <property type="molecule type" value="Genomic_DNA"/>
</dbReference>
<evidence type="ECO:0000256" key="1">
    <source>
        <dbReference type="SAM" id="MobiDB-lite"/>
    </source>
</evidence>
<protein>
    <recommendedName>
        <fullName evidence="4">Methyltransferase type 11 domain-containing protein</fullName>
    </recommendedName>
</protein>